<feature type="region of interest" description="Disordered" evidence="1">
    <location>
        <begin position="59"/>
        <end position="80"/>
    </location>
</feature>
<evidence type="ECO:0000256" key="1">
    <source>
        <dbReference type="SAM" id="MobiDB-lite"/>
    </source>
</evidence>
<dbReference type="GO" id="GO:0004497">
    <property type="term" value="F:monooxygenase activity"/>
    <property type="evidence" value="ECO:0007669"/>
    <property type="project" value="UniProtKB-KW"/>
</dbReference>
<gene>
    <name evidence="3" type="ORF">AMETH_1000</name>
</gene>
<evidence type="ECO:0000313" key="3">
    <source>
        <dbReference type="EMBL" id="AIJ21092.1"/>
    </source>
</evidence>
<organism evidence="3 4">
    <name type="scientific">Amycolatopsis methanolica 239</name>
    <dbReference type="NCBI Taxonomy" id="1068978"/>
    <lineage>
        <taxon>Bacteria</taxon>
        <taxon>Bacillati</taxon>
        <taxon>Actinomycetota</taxon>
        <taxon>Actinomycetes</taxon>
        <taxon>Pseudonocardiales</taxon>
        <taxon>Pseudonocardiaceae</taxon>
        <taxon>Amycolatopsis</taxon>
        <taxon>Amycolatopsis methanolica group</taxon>
    </lineage>
</organism>
<reference evidence="3 4" key="1">
    <citation type="submission" date="2014-07" db="EMBL/GenBank/DDBJ databases">
        <title>Whole Genome Sequence of the Amycolatopsis methanolica 239.</title>
        <authorList>
            <person name="Tang B."/>
        </authorList>
    </citation>
    <scope>NUCLEOTIDE SEQUENCE [LARGE SCALE GENOMIC DNA]</scope>
    <source>
        <strain evidence="3 4">239</strain>
    </source>
</reference>
<keyword evidence="4" id="KW-1185">Reference proteome</keyword>
<protein>
    <submittedName>
        <fullName evidence="3">Flavin binding monooxygenase</fullName>
    </submittedName>
</protein>
<dbReference type="eggNOG" id="COG2072">
    <property type="taxonomic scope" value="Bacteria"/>
</dbReference>
<dbReference type="AlphaFoldDB" id="A0A076MTL3"/>
<keyword evidence="3" id="KW-0503">Monooxygenase</keyword>
<dbReference type="InterPro" id="IPR032371">
    <property type="entry name" value="DUF4873"/>
</dbReference>
<dbReference type="KEGG" id="amq:AMETH_1000"/>
<dbReference type="EMBL" id="CP009110">
    <property type="protein sequence ID" value="AIJ21092.1"/>
    <property type="molecule type" value="Genomic_DNA"/>
</dbReference>
<dbReference type="RefSeq" id="WP_017986957.1">
    <property type="nucleotide sequence ID" value="NZ_AQUL01000001.1"/>
</dbReference>
<proteinExistence type="predicted"/>
<keyword evidence="3" id="KW-0560">Oxidoreductase</keyword>
<dbReference type="HOGENOM" id="CLU_163401_0_0_11"/>
<dbReference type="STRING" id="1068978.AMETH_1000"/>
<dbReference type="Proteomes" id="UP000062973">
    <property type="component" value="Chromosome"/>
</dbReference>
<dbReference type="Pfam" id="PF16170">
    <property type="entry name" value="DUF4873"/>
    <property type="match status" value="1"/>
</dbReference>
<dbReference type="PATRIC" id="fig|1068978.7.peg.1050"/>
<evidence type="ECO:0000259" key="2">
    <source>
        <dbReference type="Pfam" id="PF16170"/>
    </source>
</evidence>
<evidence type="ECO:0000313" key="4">
    <source>
        <dbReference type="Proteomes" id="UP000062973"/>
    </source>
</evidence>
<name>A0A076MTL3_AMYME</name>
<dbReference type="OrthoDB" id="3683556at2"/>
<feature type="domain" description="DUF4873" evidence="2">
    <location>
        <begin position="6"/>
        <end position="96"/>
    </location>
</feature>
<sequence>MSADDEDGYTGPATVVVEGAEVPVEVELRGHFQPIDGYYRWYGRIAPNAELDTLCGGRKKKGEIRTPDGSATGELSDPDPWGRYRILGTSTPPFTVPKTLAELAE</sequence>
<accession>A0A076MTL3</accession>